<keyword evidence="2" id="KW-0255">Endonuclease</keyword>
<dbReference type="EMBL" id="CP036532">
    <property type="protein sequence ID" value="QBK30031.1"/>
    <property type="molecule type" value="Genomic_DNA"/>
</dbReference>
<dbReference type="PANTHER" id="PTHR35400">
    <property type="entry name" value="SLR1083 PROTEIN"/>
    <property type="match status" value="1"/>
</dbReference>
<keyword evidence="2" id="KW-0378">Hydrolase</keyword>
<dbReference type="Pfam" id="PF05685">
    <property type="entry name" value="Uma2"/>
    <property type="match status" value="1"/>
</dbReference>
<dbReference type="OrthoDB" id="196625at2"/>
<keyword evidence="3" id="KW-1185">Reference proteome</keyword>
<name>A0A4P6UYB5_9HYPH</name>
<gene>
    <name evidence="2" type="ORF">E0E05_05105</name>
</gene>
<dbReference type="Proteomes" id="UP000293719">
    <property type="component" value="Chromosome"/>
</dbReference>
<dbReference type="RefSeq" id="WP_131615736.1">
    <property type="nucleotide sequence ID" value="NZ_CP036532.1"/>
</dbReference>
<dbReference type="InterPro" id="IPR011335">
    <property type="entry name" value="Restrct_endonuc-II-like"/>
</dbReference>
<accession>A0A4P6UYB5</accession>
<dbReference type="Gene3D" id="3.90.1570.10">
    <property type="entry name" value="tt1808, chain A"/>
    <property type="match status" value="1"/>
</dbReference>
<proteinExistence type="predicted"/>
<evidence type="ECO:0000313" key="2">
    <source>
        <dbReference type="EMBL" id="QBK30031.1"/>
    </source>
</evidence>
<dbReference type="SUPFAM" id="SSF52980">
    <property type="entry name" value="Restriction endonuclease-like"/>
    <property type="match status" value="1"/>
</dbReference>
<dbReference type="PANTHER" id="PTHR35400:SF3">
    <property type="entry name" value="SLL1072 PROTEIN"/>
    <property type="match status" value="1"/>
</dbReference>
<sequence length="191" mass="21570">MNIRVTDAAEGLKRRAFTVDDIWRMVETGIIAPGERFELIGGEIVPMSPKGIRHERFKAWLNRQLVKGLPDHLMTIPETTFYLSDDTFIEPDFVVYPADSGLERLSPETCLLAVEIADSWLAYDLGRKARLYAEFGIGELWVFDVNDMAITIHRDPANEAFASIERTGFDTRLTPARLDGFALDLSDYRGG</sequence>
<reference evidence="2 3" key="1">
    <citation type="journal article" date="2017" name="Int. J. Syst. Evol. Microbiol.">
        <title>Roseitalea porphyridii gen. nov., sp. nov., isolated from a red alga, and reclassification of Hoeflea suaedae Chung et al. 2013 as Pseudohoeflea suaedae gen. nov., comb. nov.</title>
        <authorList>
            <person name="Hyeon J.W."/>
            <person name="Jeong S.E."/>
            <person name="Baek K."/>
            <person name="Jeon C.O."/>
        </authorList>
    </citation>
    <scope>NUCLEOTIDE SEQUENCE [LARGE SCALE GENOMIC DNA]</scope>
    <source>
        <strain evidence="2 3">MA7-20</strain>
    </source>
</reference>
<dbReference type="GO" id="GO:0004519">
    <property type="term" value="F:endonuclease activity"/>
    <property type="evidence" value="ECO:0007669"/>
    <property type="project" value="UniProtKB-KW"/>
</dbReference>
<dbReference type="AlphaFoldDB" id="A0A4P6UYB5"/>
<keyword evidence="2" id="KW-0540">Nuclease</keyword>
<feature type="domain" description="Putative restriction endonuclease" evidence="1">
    <location>
        <begin position="32"/>
        <end position="185"/>
    </location>
</feature>
<dbReference type="InterPro" id="IPR012296">
    <property type="entry name" value="Nuclease_put_TT1808"/>
</dbReference>
<dbReference type="InterPro" id="IPR008538">
    <property type="entry name" value="Uma2"/>
</dbReference>
<dbReference type="GeneID" id="90766668"/>
<evidence type="ECO:0000313" key="3">
    <source>
        <dbReference type="Proteomes" id="UP000293719"/>
    </source>
</evidence>
<evidence type="ECO:0000259" key="1">
    <source>
        <dbReference type="Pfam" id="PF05685"/>
    </source>
</evidence>
<organism evidence="2 3">
    <name type="scientific">Roseitalea porphyridii</name>
    <dbReference type="NCBI Taxonomy" id="1852022"/>
    <lineage>
        <taxon>Bacteria</taxon>
        <taxon>Pseudomonadati</taxon>
        <taxon>Pseudomonadota</taxon>
        <taxon>Alphaproteobacteria</taxon>
        <taxon>Hyphomicrobiales</taxon>
        <taxon>Ahrensiaceae</taxon>
        <taxon>Roseitalea</taxon>
    </lineage>
</organism>
<protein>
    <submittedName>
        <fullName evidence="2">Uma2 family endonuclease</fullName>
    </submittedName>
</protein>
<dbReference type="CDD" id="cd06260">
    <property type="entry name" value="DUF820-like"/>
    <property type="match status" value="1"/>
</dbReference>
<dbReference type="KEGG" id="rpod:E0E05_05105"/>